<evidence type="ECO:0000256" key="2">
    <source>
        <dbReference type="ARBA" id="ARBA00022723"/>
    </source>
</evidence>
<protein>
    <submittedName>
        <fullName evidence="6">GFA family protein</fullName>
    </submittedName>
</protein>
<comment type="caution">
    <text evidence="6">The sequence shown here is derived from an EMBL/GenBank/DDBJ whole genome shotgun (WGS) entry which is preliminary data.</text>
</comment>
<dbReference type="Gene3D" id="3.90.1590.10">
    <property type="entry name" value="glutathione-dependent formaldehyde- activating enzyme (gfa)"/>
    <property type="match status" value="1"/>
</dbReference>
<dbReference type="GO" id="GO:0016846">
    <property type="term" value="F:carbon-sulfur lyase activity"/>
    <property type="evidence" value="ECO:0007669"/>
    <property type="project" value="InterPro"/>
</dbReference>
<evidence type="ECO:0000256" key="3">
    <source>
        <dbReference type="ARBA" id="ARBA00022833"/>
    </source>
</evidence>
<organism evidence="6 7">
    <name type="scientific">Cereibacter sphaeroides</name>
    <name type="common">Rhodobacter sphaeroides</name>
    <dbReference type="NCBI Taxonomy" id="1063"/>
    <lineage>
        <taxon>Bacteria</taxon>
        <taxon>Pseudomonadati</taxon>
        <taxon>Pseudomonadota</taxon>
        <taxon>Alphaproteobacteria</taxon>
        <taxon>Rhodobacterales</taxon>
        <taxon>Paracoccaceae</taxon>
        <taxon>Cereibacter</taxon>
    </lineage>
</organism>
<dbReference type="SUPFAM" id="SSF51316">
    <property type="entry name" value="Mss4-like"/>
    <property type="match status" value="1"/>
</dbReference>
<reference evidence="6 7" key="1">
    <citation type="submission" date="2017-08" db="EMBL/GenBank/DDBJ databases">
        <title>Infants hospitalized years apart are colonized by the same room-sourced microbial strains.</title>
        <authorList>
            <person name="Brooks B."/>
            <person name="Olm M.R."/>
            <person name="Firek B.A."/>
            <person name="Baker R."/>
            <person name="Thomas B.C."/>
            <person name="Morowitz M.J."/>
            <person name="Banfield J.F."/>
        </authorList>
    </citation>
    <scope>NUCLEOTIDE SEQUENCE [LARGE SCALE GENOMIC DNA]</scope>
    <source>
        <strain evidence="6">S2_003_000_R2_11</strain>
    </source>
</reference>
<name>A0A2W5SML0_CERSP</name>
<keyword evidence="4" id="KW-0456">Lyase</keyword>
<dbReference type="InterPro" id="IPR011057">
    <property type="entry name" value="Mss4-like_sf"/>
</dbReference>
<evidence type="ECO:0000256" key="1">
    <source>
        <dbReference type="ARBA" id="ARBA00005495"/>
    </source>
</evidence>
<dbReference type="AlphaFoldDB" id="A0A2W5SML0"/>
<dbReference type="Pfam" id="PF04828">
    <property type="entry name" value="GFA"/>
    <property type="match status" value="1"/>
</dbReference>
<keyword evidence="2" id="KW-0479">Metal-binding</keyword>
<dbReference type="PANTHER" id="PTHR33337">
    <property type="entry name" value="GFA DOMAIN-CONTAINING PROTEIN"/>
    <property type="match status" value="1"/>
</dbReference>
<evidence type="ECO:0000259" key="5">
    <source>
        <dbReference type="PROSITE" id="PS51891"/>
    </source>
</evidence>
<dbReference type="PROSITE" id="PS51891">
    <property type="entry name" value="CENP_V_GFA"/>
    <property type="match status" value="1"/>
</dbReference>
<dbReference type="GO" id="GO:0046872">
    <property type="term" value="F:metal ion binding"/>
    <property type="evidence" value="ECO:0007669"/>
    <property type="project" value="UniProtKB-KW"/>
</dbReference>
<evidence type="ECO:0000313" key="7">
    <source>
        <dbReference type="Proteomes" id="UP000248975"/>
    </source>
</evidence>
<keyword evidence="3" id="KW-0862">Zinc</keyword>
<evidence type="ECO:0000256" key="4">
    <source>
        <dbReference type="ARBA" id="ARBA00023239"/>
    </source>
</evidence>
<accession>A0A2W5SML0</accession>
<dbReference type="EMBL" id="QFQS01000001">
    <property type="protein sequence ID" value="PZR00586.1"/>
    <property type="molecule type" value="Genomic_DNA"/>
</dbReference>
<dbReference type="PANTHER" id="PTHR33337:SF40">
    <property type="entry name" value="CENP-V_GFA DOMAIN-CONTAINING PROTEIN-RELATED"/>
    <property type="match status" value="1"/>
</dbReference>
<proteinExistence type="inferred from homology"/>
<dbReference type="Proteomes" id="UP000248975">
    <property type="component" value="Unassembled WGS sequence"/>
</dbReference>
<dbReference type="InterPro" id="IPR006913">
    <property type="entry name" value="CENP-V/GFA"/>
</dbReference>
<gene>
    <name evidence="6" type="ORF">DI533_08560</name>
</gene>
<sequence length="132" mass="14035">MTTEFTGGCLCGGVRYIARGPVINARVCHCRLCQKVIGAAFNARLLFPRDAVEVGGEVREIATSDAINRGFCPNCGTTVYSHRHAAGVIGLTVGGLDDPSVFKPEAHIFVESRQPWVLLDPDVPAYPGPAPA</sequence>
<feature type="domain" description="CENP-V/GFA" evidence="5">
    <location>
        <begin position="5"/>
        <end position="117"/>
    </location>
</feature>
<evidence type="ECO:0000313" key="6">
    <source>
        <dbReference type="EMBL" id="PZR00586.1"/>
    </source>
</evidence>
<comment type="similarity">
    <text evidence="1">Belongs to the Gfa family.</text>
</comment>